<keyword evidence="8 11" id="KW-0411">Iron-sulfur</keyword>
<dbReference type="GO" id="GO:0051539">
    <property type="term" value="F:4 iron, 4 sulfur cluster binding"/>
    <property type="evidence" value="ECO:0007669"/>
    <property type="project" value="UniProtKB-UniRule"/>
</dbReference>
<comment type="catalytic activity">
    <reaction evidence="10 11">
        <text>L-serine = pyruvate + NH4(+)</text>
        <dbReference type="Rhea" id="RHEA:19169"/>
        <dbReference type="ChEBI" id="CHEBI:15361"/>
        <dbReference type="ChEBI" id="CHEBI:28938"/>
        <dbReference type="ChEBI" id="CHEBI:33384"/>
        <dbReference type="EC" id="4.3.1.17"/>
    </reaction>
</comment>
<keyword evidence="4 11" id="KW-0312">Gluconeogenesis</keyword>
<keyword evidence="9 11" id="KW-0456">Lyase</keyword>
<dbReference type="InterPro" id="IPR004642">
    <property type="entry name" value="Ser_deHydtase_asu"/>
</dbReference>
<dbReference type="InterPro" id="IPR051318">
    <property type="entry name" value="Fe-S_L-Ser"/>
</dbReference>
<evidence type="ECO:0000256" key="5">
    <source>
        <dbReference type="ARBA" id="ARBA00022485"/>
    </source>
</evidence>
<name>A0A2M7H501_9BACT</name>
<sequence>MSYNFTKATQLLALTKDHQVSISEIAIEYEMETKARTREEILKRSKSVLSAMGKAILDAKDERKESVTGLVGGDAYIFNEYLKSPKKKEMFMSDIALHAMVWSMATNETNACSHCIVACPTAGSAGIVPASLYAARDRLKLSEEVMVAGLLNTSAIGLIIEENAMMSGAEGGCQSEDGSAAAMAASGITEMRGGTPEQCLDAAALSLKNVLGLVCDPVGGLVEVPCIKRTTFMVMNAFTASDLAIGGVTSKVPFDEVVDALRRVGEAMPRELRETALGGLATTPTGLRVKAEMAERKNQNDAARKKATG</sequence>
<accession>A0A2M7H501</accession>
<evidence type="ECO:0000256" key="8">
    <source>
        <dbReference type="ARBA" id="ARBA00023014"/>
    </source>
</evidence>
<evidence type="ECO:0000313" key="14">
    <source>
        <dbReference type="Proteomes" id="UP000230292"/>
    </source>
</evidence>
<comment type="cofactor">
    <cofactor evidence="1 11">
        <name>[4Fe-4S] cluster</name>
        <dbReference type="ChEBI" id="CHEBI:49883"/>
    </cofactor>
</comment>
<evidence type="ECO:0000256" key="3">
    <source>
        <dbReference type="ARBA" id="ARBA00008636"/>
    </source>
</evidence>
<protein>
    <recommendedName>
        <fullName evidence="11">L-serine dehydratase</fullName>
        <ecNumber evidence="11">4.3.1.17</ecNumber>
    </recommendedName>
</protein>
<keyword evidence="6 11" id="KW-0479">Metal-binding</keyword>
<keyword evidence="7 11" id="KW-0408">Iron</keyword>
<dbReference type="AlphaFoldDB" id="A0A2M7H501"/>
<evidence type="ECO:0000256" key="2">
    <source>
        <dbReference type="ARBA" id="ARBA00004742"/>
    </source>
</evidence>
<dbReference type="GO" id="GO:0046872">
    <property type="term" value="F:metal ion binding"/>
    <property type="evidence" value="ECO:0007669"/>
    <property type="project" value="UniProtKB-KW"/>
</dbReference>
<keyword evidence="5 11" id="KW-0004">4Fe-4S</keyword>
<dbReference type="InterPro" id="IPR005130">
    <property type="entry name" value="Ser_deHydtase-like_asu"/>
</dbReference>
<dbReference type="GO" id="GO:0003941">
    <property type="term" value="F:L-serine ammonia-lyase activity"/>
    <property type="evidence" value="ECO:0007669"/>
    <property type="project" value="UniProtKB-UniRule"/>
</dbReference>
<dbReference type="NCBIfam" id="TIGR00718">
    <property type="entry name" value="sda_alpha"/>
    <property type="match status" value="1"/>
</dbReference>
<evidence type="ECO:0000256" key="6">
    <source>
        <dbReference type="ARBA" id="ARBA00022723"/>
    </source>
</evidence>
<evidence type="ECO:0000313" key="13">
    <source>
        <dbReference type="EMBL" id="PIW37307.1"/>
    </source>
</evidence>
<evidence type="ECO:0000256" key="11">
    <source>
        <dbReference type="RuleBase" id="RU366059"/>
    </source>
</evidence>
<dbReference type="PANTHER" id="PTHR30182:SF1">
    <property type="entry name" value="L-SERINE DEHYDRATASE 1"/>
    <property type="match status" value="1"/>
</dbReference>
<proteinExistence type="inferred from homology"/>
<dbReference type="EMBL" id="PFGC01000011">
    <property type="protein sequence ID" value="PIW37307.1"/>
    <property type="molecule type" value="Genomic_DNA"/>
</dbReference>
<comment type="similarity">
    <text evidence="3 11">Belongs to the iron-sulfur dependent L-serine dehydratase family.</text>
</comment>
<evidence type="ECO:0000256" key="1">
    <source>
        <dbReference type="ARBA" id="ARBA00001966"/>
    </source>
</evidence>
<organism evidence="13 14">
    <name type="scientific">Candidatus Kerfeldbacteria bacterium CG15_BIG_FIL_POST_REV_8_21_14_020_45_12</name>
    <dbReference type="NCBI Taxonomy" id="2014247"/>
    <lineage>
        <taxon>Bacteria</taxon>
        <taxon>Candidatus Kerfeldiibacteriota</taxon>
    </lineage>
</organism>
<evidence type="ECO:0000256" key="7">
    <source>
        <dbReference type="ARBA" id="ARBA00023004"/>
    </source>
</evidence>
<dbReference type="EC" id="4.3.1.17" evidence="11"/>
<dbReference type="Proteomes" id="UP000230292">
    <property type="component" value="Unassembled WGS sequence"/>
</dbReference>
<gene>
    <name evidence="13" type="primary">sdaAA</name>
    <name evidence="13" type="ORF">COW24_00820</name>
</gene>
<evidence type="ECO:0000256" key="9">
    <source>
        <dbReference type="ARBA" id="ARBA00023239"/>
    </source>
</evidence>
<evidence type="ECO:0000256" key="10">
    <source>
        <dbReference type="ARBA" id="ARBA00049406"/>
    </source>
</evidence>
<evidence type="ECO:0000259" key="12">
    <source>
        <dbReference type="Pfam" id="PF03313"/>
    </source>
</evidence>
<reference evidence="13 14" key="1">
    <citation type="submission" date="2017-09" db="EMBL/GenBank/DDBJ databases">
        <title>Depth-based differentiation of microbial function through sediment-hosted aquifers and enrichment of novel symbionts in the deep terrestrial subsurface.</title>
        <authorList>
            <person name="Probst A.J."/>
            <person name="Ladd B."/>
            <person name="Jarett J.K."/>
            <person name="Geller-Mcgrath D.E."/>
            <person name="Sieber C.M."/>
            <person name="Emerson J.B."/>
            <person name="Anantharaman K."/>
            <person name="Thomas B.C."/>
            <person name="Malmstrom R."/>
            <person name="Stieglmeier M."/>
            <person name="Klingl A."/>
            <person name="Woyke T."/>
            <person name="Ryan C.M."/>
            <person name="Banfield J.F."/>
        </authorList>
    </citation>
    <scope>NUCLEOTIDE SEQUENCE [LARGE SCALE GENOMIC DNA]</scope>
    <source>
        <strain evidence="13">CG15_BIG_FIL_POST_REV_8_21_14_020_45_12</strain>
    </source>
</reference>
<feature type="domain" description="Serine dehydratase-like alpha subunit" evidence="12">
    <location>
        <begin position="18"/>
        <end position="281"/>
    </location>
</feature>
<comment type="pathway">
    <text evidence="2">Carbohydrate biosynthesis; gluconeogenesis.</text>
</comment>
<evidence type="ECO:0000256" key="4">
    <source>
        <dbReference type="ARBA" id="ARBA00022432"/>
    </source>
</evidence>
<dbReference type="PANTHER" id="PTHR30182">
    <property type="entry name" value="L-SERINE DEHYDRATASE"/>
    <property type="match status" value="1"/>
</dbReference>
<dbReference type="GO" id="GO:0006094">
    <property type="term" value="P:gluconeogenesis"/>
    <property type="evidence" value="ECO:0007669"/>
    <property type="project" value="UniProtKB-KW"/>
</dbReference>
<comment type="caution">
    <text evidence="13">The sequence shown here is derived from an EMBL/GenBank/DDBJ whole genome shotgun (WGS) entry which is preliminary data.</text>
</comment>
<dbReference type="Pfam" id="PF03313">
    <property type="entry name" value="SDH_alpha"/>
    <property type="match status" value="1"/>
</dbReference>